<sequence>MLKFRQLFHTTKCAVVGMVHVGALPGNTPKITPWGHFFTPQKNTHDTCKKRGTPLCNKSVDSLVFKACKEAEMYLKYGLDSILVENMHDVPYIQSKYFTPETVATMTRVCTEIRKIAPGTVPCGVQVLACGNLEALAVAKACNFDFIRAEGFVFGHVADEGYTDANAGLILRYRRQIQAENVLILADIKKKHSSHAITSDVSLVETAQAAQFFQADGLILTGVATGSPANVSELSQVKKFCSLPVLVGSGVTGDNLGDYMGADGVIVGSYFKKGGVWYEDVDEERVRNFMEKRKIFITMALKLLFLVAICLTRTVLCENSTENFNETETAPQDLYVIKTVVYEVGILTDAGNDTNTNDTHEQVDVSFFDPSQNGTIDLSNIPLPIQTNVSGVSVTGLLPAANLAAILVPPSDGLPVLPKKQVTVTQNISTNNPDKGSEIISNLPKLLGLTKKNESETRD</sequence>
<dbReference type="EMBL" id="KQ971337">
    <property type="protein sequence ID" value="KYB28209.1"/>
    <property type="molecule type" value="Genomic_DNA"/>
</dbReference>
<dbReference type="InParanoid" id="A0A139WJQ3"/>
<dbReference type="PANTHER" id="PTHR21381">
    <property type="entry name" value="ZGC:162297"/>
    <property type="match status" value="1"/>
</dbReference>
<dbReference type="InterPro" id="IPR013785">
    <property type="entry name" value="Aldolase_TIM"/>
</dbReference>
<name>A0A139WJQ3_TRICA</name>
<keyword evidence="2" id="KW-0472">Membrane</keyword>
<dbReference type="InterPro" id="IPR005137">
    <property type="entry name" value="BtpA"/>
</dbReference>
<dbReference type="AlphaFoldDB" id="A0A139WJQ3"/>
<gene>
    <name evidence="3" type="primary">AUGUSTUS-3.0.2_32700</name>
    <name evidence="3" type="ORF">TcasGA2_TC032700</name>
</gene>
<evidence type="ECO:0000313" key="4">
    <source>
        <dbReference type="Proteomes" id="UP000007266"/>
    </source>
</evidence>
<accession>A0A139WJQ3</accession>
<keyword evidence="2" id="KW-1133">Transmembrane helix</keyword>
<dbReference type="PANTHER" id="PTHR21381:SF3">
    <property type="entry name" value="SGC REGION PROTEIN SGCQ-RELATED"/>
    <property type="match status" value="1"/>
</dbReference>
<dbReference type="InterPro" id="IPR011060">
    <property type="entry name" value="RibuloseP-bd_barrel"/>
</dbReference>
<dbReference type="Proteomes" id="UP000007266">
    <property type="component" value="Linkage group 3"/>
</dbReference>
<protein>
    <submittedName>
        <fullName evidence="3">Uncharacterized protein F13E9.13, mitochondrial-like Protein</fullName>
    </submittedName>
</protein>
<evidence type="ECO:0000256" key="1">
    <source>
        <dbReference type="ARBA" id="ARBA00006007"/>
    </source>
</evidence>
<proteinExistence type="inferred from homology"/>
<keyword evidence="2" id="KW-0812">Transmembrane</keyword>
<feature type="transmembrane region" description="Helical" evidence="2">
    <location>
        <begin position="295"/>
        <end position="316"/>
    </location>
</feature>
<dbReference type="Pfam" id="PF03437">
    <property type="entry name" value="BtpA"/>
    <property type="match status" value="1"/>
</dbReference>
<keyword evidence="4" id="KW-1185">Reference proteome</keyword>
<evidence type="ECO:0000256" key="2">
    <source>
        <dbReference type="SAM" id="Phobius"/>
    </source>
</evidence>
<organism evidence="3 4">
    <name type="scientific">Tribolium castaneum</name>
    <name type="common">Red flour beetle</name>
    <dbReference type="NCBI Taxonomy" id="7070"/>
    <lineage>
        <taxon>Eukaryota</taxon>
        <taxon>Metazoa</taxon>
        <taxon>Ecdysozoa</taxon>
        <taxon>Arthropoda</taxon>
        <taxon>Hexapoda</taxon>
        <taxon>Insecta</taxon>
        <taxon>Pterygota</taxon>
        <taxon>Neoptera</taxon>
        <taxon>Endopterygota</taxon>
        <taxon>Coleoptera</taxon>
        <taxon>Polyphaga</taxon>
        <taxon>Cucujiformia</taxon>
        <taxon>Tenebrionidae</taxon>
        <taxon>Tenebrionidae incertae sedis</taxon>
        <taxon>Tribolium</taxon>
    </lineage>
</organism>
<dbReference type="Gene3D" id="3.20.20.70">
    <property type="entry name" value="Aldolase class I"/>
    <property type="match status" value="1"/>
</dbReference>
<reference evidence="3 4" key="1">
    <citation type="journal article" date="2008" name="Nature">
        <title>The genome of the model beetle and pest Tribolium castaneum.</title>
        <authorList>
            <consortium name="Tribolium Genome Sequencing Consortium"/>
            <person name="Richards S."/>
            <person name="Gibbs R.A."/>
            <person name="Weinstock G.M."/>
            <person name="Brown S.J."/>
            <person name="Denell R."/>
            <person name="Beeman R.W."/>
            <person name="Gibbs R."/>
            <person name="Beeman R.W."/>
            <person name="Brown S.J."/>
            <person name="Bucher G."/>
            <person name="Friedrich M."/>
            <person name="Grimmelikhuijzen C.J."/>
            <person name="Klingler M."/>
            <person name="Lorenzen M."/>
            <person name="Richards S."/>
            <person name="Roth S."/>
            <person name="Schroder R."/>
            <person name="Tautz D."/>
            <person name="Zdobnov E.M."/>
            <person name="Muzny D."/>
            <person name="Gibbs R.A."/>
            <person name="Weinstock G.M."/>
            <person name="Attaway T."/>
            <person name="Bell S."/>
            <person name="Buhay C.J."/>
            <person name="Chandrabose M.N."/>
            <person name="Chavez D."/>
            <person name="Clerk-Blankenburg K.P."/>
            <person name="Cree A."/>
            <person name="Dao M."/>
            <person name="Davis C."/>
            <person name="Chacko J."/>
            <person name="Dinh H."/>
            <person name="Dugan-Rocha S."/>
            <person name="Fowler G."/>
            <person name="Garner T.T."/>
            <person name="Garnes J."/>
            <person name="Gnirke A."/>
            <person name="Hawes A."/>
            <person name="Hernandez J."/>
            <person name="Hines S."/>
            <person name="Holder M."/>
            <person name="Hume J."/>
            <person name="Jhangiani S.N."/>
            <person name="Joshi V."/>
            <person name="Khan Z.M."/>
            <person name="Jackson L."/>
            <person name="Kovar C."/>
            <person name="Kowis A."/>
            <person name="Lee S."/>
            <person name="Lewis L.R."/>
            <person name="Margolis J."/>
            <person name="Morgan M."/>
            <person name="Nazareth L.V."/>
            <person name="Nguyen N."/>
            <person name="Okwuonu G."/>
            <person name="Parker D."/>
            <person name="Richards S."/>
            <person name="Ruiz S.J."/>
            <person name="Santibanez J."/>
            <person name="Savard J."/>
            <person name="Scherer S.E."/>
            <person name="Schneider B."/>
            <person name="Sodergren E."/>
            <person name="Tautz D."/>
            <person name="Vattahil S."/>
            <person name="Villasana D."/>
            <person name="White C.S."/>
            <person name="Wright R."/>
            <person name="Park Y."/>
            <person name="Beeman R.W."/>
            <person name="Lord J."/>
            <person name="Oppert B."/>
            <person name="Lorenzen M."/>
            <person name="Brown S."/>
            <person name="Wang L."/>
            <person name="Savard J."/>
            <person name="Tautz D."/>
            <person name="Richards S."/>
            <person name="Weinstock G."/>
            <person name="Gibbs R.A."/>
            <person name="Liu Y."/>
            <person name="Worley K."/>
            <person name="Weinstock G."/>
            <person name="Elsik C.G."/>
            <person name="Reese J.T."/>
            <person name="Elhaik E."/>
            <person name="Landan G."/>
            <person name="Graur D."/>
            <person name="Arensburger P."/>
            <person name="Atkinson P."/>
            <person name="Beeman R.W."/>
            <person name="Beidler J."/>
            <person name="Brown S.J."/>
            <person name="Demuth J.P."/>
            <person name="Drury D.W."/>
            <person name="Du Y.Z."/>
            <person name="Fujiwara H."/>
            <person name="Lorenzen M."/>
            <person name="Maselli V."/>
            <person name="Osanai M."/>
            <person name="Park Y."/>
            <person name="Robertson H.M."/>
            <person name="Tu Z."/>
            <person name="Wang J.J."/>
            <person name="Wang S."/>
            <person name="Richards S."/>
            <person name="Song H."/>
            <person name="Zhang L."/>
            <person name="Sodergren E."/>
            <person name="Werner D."/>
            <person name="Stanke M."/>
            <person name="Morgenstern B."/>
            <person name="Solovyev V."/>
            <person name="Kosarev P."/>
            <person name="Brown G."/>
            <person name="Chen H.C."/>
            <person name="Ermolaeva O."/>
            <person name="Hlavina W."/>
            <person name="Kapustin Y."/>
            <person name="Kiryutin B."/>
            <person name="Kitts P."/>
            <person name="Maglott D."/>
            <person name="Pruitt K."/>
            <person name="Sapojnikov V."/>
            <person name="Souvorov A."/>
            <person name="Mackey A.J."/>
            <person name="Waterhouse R.M."/>
            <person name="Wyder S."/>
            <person name="Zdobnov E.M."/>
            <person name="Zdobnov E.M."/>
            <person name="Wyder S."/>
            <person name="Kriventseva E.V."/>
            <person name="Kadowaki T."/>
            <person name="Bork P."/>
            <person name="Aranda M."/>
            <person name="Bao R."/>
            <person name="Beermann A."/>
            <person name="Berns N."/>
            <person name="Bolognesi R."/>
            <person name="Bonneton F."/>
            <person name="Bopp D."/>
            <person name="Brown S.J."/>
            <person name="Bucher G."/>
            <person name="Butts T."/>
            <person name="Chaumot A."/>
            <person name="Denell R.E."/>
            <person name="Ferrier D.E."/>
            <person name="Friedrich M."/>
            <person name="Gordon C.M."/>
            <person name="Jindra M."/>
            <person name="Klingler M."/>
            <person name="Lan Q."/>
            <person name="Lattorff H.M."/>
            <person name="Laudet V."/>
            <person name="von Levetsow C."/>
            <person name="Liu Z."/>
            <person name="Lutz R."/>
            <person name="Lynch J.A."/>
            <person name="da Fonseca R.N."/>
            <person name="Posnien N."/>
            <person name="Reuter R."/>
            <person name="Roth S."/>
            <person name="Savard J."/>
            <person name="Schinko J.B."/>
            <person name="Schmitt C."/>
            <person name="Schoppmeier M."/>
            <person name="Schroder R."/>
            <person name="Shippy T.D."/>
            <person name="Simonnet F."/>
            <person name="Marques-Souza H."/>
            <person name="Tautz D."/>
            <person name="Tomoyasu Y."/>
            <person name="Trauner J."/>
            <person name="Van der Zee M."/>
            <person name="Vervoort M."/>
            <person name="Wittkopp N."/>
            <person name="Wimmer E.A."/>
            <person name="Yang X."/>
            <person name="Jones A.K."/>
            <person name="Sattelle D.B."/>
            <person name="Ebert P.R."/>
            <person name="Nelson D."/>
            <person name="Scott J.G."/>
            <person name="Beeman R.W."/>
            <person name="Muthukrishnan S."/>
            <person name="Kramer K.J."/>
            <person name="Arakane Y."/>
            <person name="Beeman R.W."/>
            <person name="Zhu Q."/>
            <person name="Hogenkamp D."/>
            <person name="Dixit R."/>
            <person name="Oppert B."/>
            <person name="Jiang H."/>
            <person name="Zou Z."/>
            <person name="Marshall J."/>
            <person name="Elpidina E."/>
            <person name="Vinokurov K."/>
            <person name="Oppert C."/>
            <person name="Zou Z."/>
            <person name="Evans J."/>
            <person name="Lu Z."/>
            <person name="Zhao P."/>
            <person name="Sumathipala N."/>
            <person name="Altincicek B."/>
            <person name="Vilcinskas A."/>
            <person name="Williams M."/>
            <person name="Hultmark D."/>
            <person name="Hetru C."/>
            <person name="Jiang H."/>
            <person name="Grimmelikhuijzen C.J."/>
            <person name="Hauser F."/>
            <person name="Cazzamali G."/>
            <person name="Williamson M."/>
            <person name="Park Y."/>
            <person name="Li B."/>
            <person name="Tanaka Y."/>
            <person name="Predel R."/>
            <person name="Neupert S."/>
            <person name="Schachtner J."/>
            <person name="Verleyen P."/>
            <person name="Raible F."/>
            <person name="Bork P."/>
            <person name="Friedrich M."/>
            <person name="Walden K.K."/>
            <person name="Robertson H.M."/>
            <person name="Angeli S."/>
            <person name="Foret S."/>
            <person name="Bucher G."/>
            <person name="Schuetz S."/>
            <person name="Maleszka R."/>
            <person name="Wimmer E.A."/>
            <person name="Beeman R.W."/>
            <person name="Lorenzen M."/>
            <person name="Tomoyasu Y."/>
            <person name="Miller S.C."/>
            <person name="Grossmann D."/>
            <person name="Bucher G."/>
        </authorList>
    </citation>
    <scope>NUCLEOTIDE SEQUENCE [LARGE SCALE GENOMIC DNA]</scope>
    <source>
        <strain evidence="3 4">Georgia GA2</strain>
    </source>
</reference>
<dbReference type="NCBIfam" id="TIGR00259">
    <property type="entry name" value="thylakoid_BtpA"/>
    <property type="match status" value="1"/>
</dbReference>
<comment type="similarity">
    <text evidence="1">Belongs to the BtpA family.</text>
</comment>
<reference evidence="3 4" key="2">
    <citation type="journal article" date="2010" name="Nucleic Acids Res.">
        <title>BeetleBase in 2010: revisions to provide comprehensive genomic information for Tribolium castaneum.</title>
        <authorList>
            <person name="Kim H.S."/>
            <person name="Murphy T."/>
            <person name="Xia J."/>
            <person name="Caragea D."/>
            <person name="Park Y."/>
            <person name="Beeman R.W."/>
            <person name="Lorenzen M.D."/>
            <person name="Butcher S."/>
            <person name="Manak J.R."/>
            <person name="Brown S.J."/>
        </authorList>
    </citation>
    <scope>GENOME REANNOTATION</scope>
    <source>
        <strain evidence="3 4">Georgia GA2</strain>
    </source>
</reference>
<evidence type="ECO:0000313" key="3">
    <source>
        <dbReference type="EMBL" id="KYB28209.1"/>
    </source>
</evidence>
<dbReference type="STRING" id="7070.A0A139WJQ3"/>
<dbReference type="SUPFAM" id="SSF51366">
    <property type="entry name" value="Ribulose-phoshate binding barrel"/>
    <property type="match status" value="1"/>
</dbReference>